<keyword evidence="1 2" id="KW-0238">DNA-binding</keyword>
<dbReference type="PIRSF" id="PIRSF002070">
    <property type="entry name" value="SSB"/>
    <property type="match status" value="1"/>
</dbReference>
<accession>A0A8S5RY54</accession>
<evidence type="ECO:0000256" key="1">
    <source>
        <dbReference type="ARBA" id="ARBA00023125"/>
    </source>
</evidence>
<dbReference type="SUPFAM" id="SSF50249">
    <property type="entry name" value="Nucleic acid-binding proteins"/>
    <property type="match status" value="1"/>
</dbReference>
<dbReference type="NCBIfam" id="TIGR00621">
    <property type="entry name" value="ssb"/>
    <property type="match status" value="1"/>
</dbReference>
<evidence type="ECO:0000256" key="2">
    <source>
        <dbReference type="PIRNR" id="PIRNR002070"/>
    </source>
</evidence>
<reference evidence="4" key="1">
    <citation type="journal article" date="2021" name="Proc. Natl. Acad. Sci. U.S.A.">
        <title>A Catalog of Tens of Thousands of Viruses from Human Metagenomes Reveals Hidden Associations with Chronic Diseases.</title>
        <authorList>
            <person name="Tisza M.J."/>
            <person name="Buck C.B."/>
        </authorList>
    </citation>
    <scope>NUCLEOTIDE SEQUENCE</scope>
    <source>
        <strain evidence="4">CtNQV2</strain>
    </source>
</reference>
<dbReference type="CDD" id="cd04496">
    <property type="entry name" value="SSB_OBF"/>
    <property type="match status" value="1"/>
</dbReference>
<sequence length="154" mass="16907">MRTLIVSGFLAKDAQIDTIPTSGNKVLKLVLASNEYGDEKNADGTNKAVWVNISSFKEEAMRMAQYLKKGSNIIAIGDMRTRMYQNKAQEWVCGVEIYNADIKFNGTGTKKEDNASTDETSAPAPKSTAKHTDMNIAVQPAPSIQNDETDDLPF</sequence>
<feature type="region of interest" description="Disordered" evidence="3">
    <location>
        <begin position="106"/>
        <end position="154"/>
    </location>
</feature>
<dbReference type="GO" id="GO:0003697">
    <property type="term" value="F:single-stranded DNA binding"/>
    <property type="evidence" value="ECO:0007669"/>
    <property type="project" value="InterPro"/>
</dbReference>
<evidence type="ECO:0000256" key="3">
    <source>
        <dbReference type="SAM" id="MobiDB-lite"/>
    </source>
</evidence>
<organism evidence="4">
    <name type="scientific">Myoviridae sp. ctNQV2</name>
    <dbReference type="NCBI Taxonomy" id="2827683"/>
    <lineage>
        <taxon>Viruses</taxon>
        <taxon>Duplodnaviria</taxon>
        <taxon>Heunggongvirae</taxon>
        <taxon>Uroviricota</taxon>
        <taxon>Caudoviricetes</taxon>
    </lineage>
</organism>
<name>A0A8S5RY54_9CAUD</name>
<dbReference type="Pfam" id="PF00436">
    <property type="entry name" value="SSB"/>
    <property type="match status" value="1"/>
</dbReference>
<evidence type="ECO:0000313" key="4">
    <source>
        <dbReference type="EMBL" id="DAF43702.1"/>
    </source>
</evidence>
<dbReference type="Gene3D" id="2.40.50.140">
    <property type="entry name" value="Nucleic acid-binding proteins"/>
    <property type="match status" value="1"/>
</dbReference>
<proteinExistence type="predicted"/>
<dbReference type="GO" id="GO:0006260">
    <property type="term" value="P:DNA replication"/>
    <property type="evidence" value="ECO:0007669"/>
    <property type="project" value="InterPro"/>
</dbReference>
<dbReference type="PROSITE" id="PS50935">
    <property type="entry name" value="SSB"/>
    <property type="match status" value="1"/>
</dbReference>
<protein>
    <recommendedName>
        <fullName evidence="2">Single-stranded DNA-binding protein</fullName>
    </recommendedName>
</protein>
<dbReference type="EMBL" id="BK032510">
    <property type="protein sequence ID" value="DAF43702.1"/>
    <property type="molecule type" value="Genomic_DNA"/>
</dbReference>
<dbReference type="InterPro" id="IPR011344">
    <property type="entry name" value="ssDNA-bd"/>
</dbReference>
<dbReference type="InterPro" id="IPR012340">
    <property type="entry name" value="NA-bd_OB-fold"/>
</dbReference>
<dbReference type="InterPro" id="IPR000424">
    <property type="entry name" value="Primosome_PriB/ssb"/>
</dbReference>